<protein>
    <submittedName>
        <fullName evidence="2">Uncharacterized protein</fullName>
    </submittedName>
</protein>
<comment type="caution">
    <text evidence="2">The sequence shown here is derived from an EMBL/GenBank/DDBJ whole genome shotgun (WGS) entry which is preliminary data.</text>
</comment>
<keyword evidence="3" id="KW-1185">Reference proteome</keyword>
<reference evidence="2 3" key="1">
    <citation type="submission" date="2020-09" db="EMBL/GenBank/DDBJ databases">
        <title>De no assembly of potato wild relative species, Solanum commersonii.</title>
        <authorList>
            <person name="Cho K."/>
        </authorList>
    </citation>
    <scope>NUCLEOTIDE SEQUENCE [LARGE SCALE GENOMIC DNA]</scope>
    <source>
        <strain evidence="2">LZ3.2</strain>
        <tissue evidence="2">Leaf</tissue>
    </source>
</reference>
<dbReference type="EMBL" id="JACXVP010000011">
    <property type="protein sequence ID" value="KAG5576403.1"/>
    <property type="molecule type" value="Genomic_DNA"/>
</dbReference>
<sequence length="212" mass="24685">MDVLQDLVYGADWSRLANRPILNVKSPTEQTLAIELVGSDGKSGPFSKSKKPRHRTSVKTSAMESVGRNRQTGPFSRYLTSFLKKYFVEDHQDLSYGTGWSRWENRPIFKVKQTPQQISDVTFTKKKIVDARQDLRYRDNYFRWANQPIFKVKRATEQFFVDVFQDLSYGAVWFGRENLPIFLVKLAPERVNPLFCKFSCSIVHESFGDPNW</sequence>
<feature type="compositionally biased region" description="Basic residues" evidence="1">
    <location>
        <begin position="48"/>
        <end position="57"/>
    </location>
</feature>
<evidence type="ECO:0000256" key="1">
    <source>
        <dbReference type="SAM" id="MobiDB-lite"/>
    </source>
</evidence>
<evidence type="ECO:0000313" key="2">
    <source>
        <dbReference type="EMBL" id="KAG5576403.1"/>
    </source>
</evidence>
<proteinExistence type="predicted"/>
<dbReference type="AlphaFoldDB" id="A0A9J5WKI8"/>
<dbReference type="Proteomes" id="UP000824120">
    <property type="component" value="Chromosome 11"/>
</dbReference>
<accession>A0A9J5WKI8</accession>
<gene>
    <name evidence="2" type="ORF">H5410_056537</name>
</gene>
<name>A0A9J5WKI8_SOLCO</name>
<evidence type="ECO:0000313" key="3">
    <source>
        <dbReference type="Proteomes" id="UP000824120"/>
    </source>
</evidence>
<organism evidence="2 3">
    <name type="scientific">Solanum commersonii</name>
    <name type="common">Commerson's wild potato</name>
    <name type="synonym">Commerson's nightshade</name>
    <dbReference type="NCBI Taxonomy" id="4109"/>
    <lineage>
        <taxon>Eukaryota</taxon>
        <taxon>Viridiplantae</taxon>
        <taxon>Streptophyta</taxon>
        <taxon>Embryophyta</taxon>
        <taxon>Tracheophyta</taxon>
        <taxon>Spermatophyta</taxon>
        <taxon>Magnoliopsida</taxon>
        <taxon>eudicotyledons</taxon>
        <taxon>Gunneridae</taxon>
        <taxon>Pentapetalae</taxon>
        <taxon>asterids</taxon>
        <taxon>lamiids</taxon>
        <taxon>Solanales</taxon>
        <taxon>Solanaceae</taxon>
        <taxon>Solanoideae</taxon>
        <taxon>Solaneae</taxon>
        <taxon>Solanum</taxon>
    </lineage>
</organism>
<feature type="compositionally biased region" description="Polar residues" evidence="1">
    <location>
        <begin position="58"/>
        <end position="68"/>
    </location>
</feature>
<feature type="region of interest" description="Disordered" evidence="1">
    <location>
        <begin position="41"/>
        <end position="68"/>
    </location>
</feature>